<dbReference type="EMBL" id="JTHE03000060">
    <property type="protein sequence ID" value="MCM1983261.1"/>
    <property type="molecule type" value="Genomic_DNA"/>
</dbReference>
<name>A0ABD4T4B0_9CYAN</name>
<proteinExistence type="predicted"/>
<accession>A0ABD4T4B0</accession>
<dbReference type="Pfam" id="PF14065">
    <property type="entry name" value="Pvc16_N"/>
    <property type="match status" value="1"/>
</dbReference>
<dbReference type="Proteomes" id="UP000031561">
    <property type="component" value="Unassembled WGS sequence"/>
</dbReference>
<evidence type="ECO:0000313" key="3">
    <source>
        <dbReference type="Proteomes" id="UP000031561"/>
    </source>
</evidence>
<protein>
    <submittedName>
        <fullName evidence="2">DUF4255 domain-containing protein</fullName>
    </submittedName>
</protein>
<comment type="caution">
    <text evidence="2">The sequence shown here is derived from an EMBL/GenBank/DDBJ whole genome shotgun (WGS) entry which is preliminary data.</text>
</comment>
<dbReference type="AlphaFoldDB" id="A0ABD4T4B0"/>
<keyword evidence="3" id="KW-1185">Reference proteome</keyword>
<reference evidence="2 3" key="1">
    <citation type="journal article" date="2015" name="Genome Announc.">
        <title>Draft Genome Sequence of Filamentous Marine Cyanobacterium Lyngbya confervoides Strain BDU141951.</title>
        <authorList>
            <person name="Chandrababunaidu M.M."/>
            <person name="Sen D."/>
            <person name="Tripathy S."/>
        </authorList>
    </citation>
    <scope>NUCLEOTIDE SEQUENCE [LARGE SCALE GENOMIC DNA]</scope>
    <source>
        <strain evidence="2 3">BDU141951</strain>
    </source>
</reference>
<evidence type="ECO:0000313" key="2">
    <source>
        <dbReference type="EMBL" id="MCM1983261.1"/>
    </source>
</evidence>
<dbReference type="InterPro" id="IPR025351">
    <property type="entry name" value="Pvc16_N"/>
</dbReference>
<gene>
    <name evidence="2" type="ORF">QQ91_0010570</name>
</gene>
<feature type="domain" description="Pvc16 N-terminal" evidence="1">
    <location>
        <begin position="9"/>
        <end position="200"/>
    </location>
</feature>
<dbReference type="RefSeq" id="WP_166282223.1">
    <property type="nucleotide sequence ID" value="NZ_JTHE03000060.1"/>
</dbReference>
<evidence type="ECO:0000259" key="1">
    <source>
        <dbReference type="Pfam" id="PF14065"/>
    </source>
</evidence>
<sequence length="483" mass="53405">MTLINLYGVTNTLLNLLALNVSVLVNQERNEMVPIPRPDLTVTAMAPERVENPNNTLSLFLYHVAEDAYYKNALGPGSDIPNVARTPMALCLYYILTTHHEVDPQFDAQTQQNLMGYALKTFHDFPVITDQTEIGGMPVLENGLQGRENTIQVILRPVSAEDAIAFWSSEDTRTARLSAYYEVRVIMLEPEPPRTLPGVVLSLGTFLVQLGSPHLETTQSLIHFQLPARNGGTVQPLEATPAQVTLNNPLSPTATQNQLQLRGTNLAVGQSRSLVLQYRLWDSLLPLLADGTREPVVLDLSQNPAWQAEFASDRITLTLEAVLVHRRPDNTLVNLPILPGIYGLNLRAILNEQVIQGELKQVRATSNEVNFAIAPRIETVSAPNPDGTIDIHLDPDLNLVDGLLPADSVQMVVAGQVYSRVPVDPPPEPRQFFVRRDLPHVPPLNFIRINPHFPVVVPEAIAHPFRLIVNGAESVPVWIELTP</sequence>
<organism evidence="2 3">
    <name type="scientific">Lyngbya confervoides BDU141951</name>
    <dbReference type="NCBI Taxonomy" id="1574623"/>
    <lineage>
        <taxon>Bacteria</taxon>
        <taxon>Bacillati</taxon>
        <taxon>Cyanobacteriota</taxon>
        <taxon>Cyanophyceae</taxon>
        <taxon>Oscillatoriophycideae</taxon>
        <taxon>Oscillatoriales</taxon>
        <taxon>Microcoleaceae</taxon>
        <taxon>Lyngbya</taxon>
    </lineage>
</organism>